<name>A0A0N8GEW4_9HYPH</name>
<dbReference type="SUPFAM" id="SSF54593">
    <property type="entry name" value="Glyoxalase/Bleomycin resistance protein/Dihydroxybiphenyl dioxygenase"/>
    <property type="match status" value="1"/>
</dbReference>
<evidence type="ECO:0000259" key="1">
    <source>
        <dbReference type="Pfam" id="PF06983"/>
    </source>
</evidence>
<dbReference type="Gene3D" id="3.10.180.10">
    <property type="entry name" value="2,3-Dihydroxybiphenyl 1,2-Dioxygenase, domain 1"/>
    <property type="match status" value="1"/>
</dbReference>
<dbReference type="PANTHER" id="PTHR33990">
    <property type="entry name" value="PROTEIN YJDN-RELATED"/>
    <property type="match status" value="1"/>
</dbReference>
<evidence type="ECO:0000313" key="2">
    <source>
        <dbReference type="EMBL" id="KPL52649.1"/>
    </source>
</evidence>
<accession>A0A0N8GEW4</accession>
<evidence type="ECO:0000313" key="3">
    <source>
        <dbReference type="Proteomes" id="UP000048984"/>
    </source>
</evidence>
<reference evidence="2 3" key="2">
    <citation type="submission" date="2015-10" db="EMBL/GenBank/DDBJ databases">
        <title>Draft Genome Sequence of Prosthecomicrobium hirschii ATCC 27832.</title>
        <authorList>
            <person name="Daniel J."/>
            <person name="Givan S.A."/>
            <person name="Brun Y.V."/>
            <person name="Brown P.J."/>
        </authorList>
    </citation>
    <scope>NUCLEOTIDE SEQUENCE [LARGE SCALE GENOMIC DNA]</scope>
    <source>
        <strain evidence="2 3">16</strain>
    </source>
</reference>
<reference evidence="2 3" key="1">
    <citation type="submission" date="2015-09" db="EMBL/GenBank/DDBJ databases">
        <authorList>
            <consortium name="Swine Surveillance"/>
        </authorList>
    </citation>
    <scope>NUCLEOTIDE SEQUENCE [LARGE SCALE GENOMIC DNA]</scope>
    <source>
        <strain evidence="2 3">16</strain>
    </source>
</reference>
<protein>
    <submittedName>
        <fullName evidence="2">3-demethylubiquinone-9 3-methyltransferase</fullName>
    </submittedName>
</protein>
<dbReference type="InterPro" id="IPR029068">
    <property type="entry name" value="Glyas_Bleomycin-R_OHBP_Dase"/>
</dbReference>
<dbReference type="EMBL" id="LJYW01000001">
    <property type="protein sequence ID" value="KPL52649.1"/>
    <property type="molecule type" value="Genomic_DNA"/>
</dbReference>
<keyword evidence="2" id="KW-0489">Methyltransferase</keyword>
<comment type="caution">
    <text evidence="2">The sequence shown here is derived from an EMBL/GenBank/DDBJ whole genome shotgun (WGS) entry which is preliminary data.</text>
</comment>
<keyword evidence="2" id="KW-0808">Transferase</keyword>
<keyword evidence="2" id="KW-0830">Ubiquinone</keyword>
<dbReference type="PANTHER" id="PTHR33990:SF1">
    <property type="entry name" value="PROTEIN YJDN"/>
    <property type="match status" value="1"/>
</dbReference>
<dbReference type="Proteomes" id="UP000048984">
    <property type="component" value="Unassembled WGS sequence"/>
</dbReference>
<proteinExistence type="predicted"/>
<dbReference type="InterPro" id="IPR028973">
    <property type="entry name" value="PhnB-like"/>
</dbReference>
<dbReference type="STRING" id="665126.ABB55_10770"/>
<dbReference type="GO" id="GO:0032259">
    <property type="term" value="P:methylation"/>
    <property type="evidence" value="ECO:0007669"/>
    <property type="project" value="UniProtKB-KW"/>
</dbReference>
<sequence>MQVAPYLFFEGRCEEAIAYYEAKLGAERLDLMRFREAPDPPPPGVMPPGTEDRVMHGRIRIGSTDVMVSDGMCSGRQGGFDGFSLTIMVDTPAEADRLFEALAADGEVRMPIGRTFFSPRFGMVADKFGVGWIIIANP</sequence>
<dbReference type="CDD" id="cd06588">
    <property type="entry name" value="PhnB_like"/>
    <property type="match status" value="1"/>
</dbReference>
<dbReference type="RefSeq" id="WP_054358812.1">
    <property type="nucleotide sequence ID" value="NZ_LJYW01000001.1"/>
</dbReference>
<keyword evidence="3" id="KW-1185">Reference proteome</keyword>
<gene>
    <name evidence="2" type="ORF">ABB55_10770</name>
</gene>
<organism evidence="2 3">
    <name type="scientific">Prosthecodimorpha hirschii</name>
    <dbReference type="NCBI Taxonomy" id="665126"/>
    <lineage>
        <taxon>Bacteria</taxon>
        <taxon>Pseudomonadati</taxon>
        <taxon>Pseudomonadota</taxon>
        <taxon>Alphaproteobacteria</taxon>
        <taxon>Hyphomicrobiales</taxon>
        <taxon>Ancalomicrobiaceae</taxon>
        <taxon>Prosthecodimorpha</taxon>
    </lineage>
</organism>
<dbReference type="Pfam" id="PF06983">
    <property type="entry name" value="3-dmu-9_3-mt"/>
    <property type="match status" value="1"/>
</dbReference>
<dbReference type="AlphaFoldDB" id="A0A0N8GEW4"/>
<dbReference type="GO" id="GO:0008168">
    <property type="term" value="F:methyltransferase activity"/>
    <property type="evidence" value="ECO:0007669"/>
    <property type="project" value="UniProtKB-KW"/>
</dbReference>
<feature type="domain" description="PhnB-like" evidence="1">
    <location>
        <begin position="3"/>
        <end position="135"/>
    </location>
</feature>